<dbReference type="Proteomes" id="UP000193067">
    <property type="component" value="Unassembled WGS sequence"/>
</dbReference>
<proteinExistence type="predicted"/>
<dbReference type="EMBL" id="KZ084086">
    <property type="protein sequence ID" value="OSD08781.1"/>
    <property type="molecule type" value="Genomic_DNA"/>
</dbReference>
<evidence type="ECO:0000313" key="4">
    <source>
        <dbReference type="Proteomes" id="UP000193067"/>
    </source>
</evidence>
<protein>
    <recommendedName>
        <fullName evidence="2">DUF6535 domain-containing protein</fullName>
    </recommendedName>
</protein>
<keyword evidence="1" id="KW-1133">Transmembrane helix</keyword>
<keyword evidence="1" id="KW-0472">Membrane</keyword>
<feature type="transmembrane region" description="Helical" evidence="1">
    <location>
        <begin position="214"/>
        <end position="238"/>
    </location>
</feature>
<dbReference type="AlphaFoldDB" id="A0A1Y2J8I8"/>
<gene>
    <name evidence="3" type="ORF">PYCCODRAFT_1401530</name>
</gene>
<reference evidence="3 4" key="1">
    <citation type="journal article" date="2015" name="Biotechnol. Biofuels">
        <title>Enhanced degradation of softwood versus hardwood by the white-rot fungus Pycnoporus coccineus.</title>
        <authorList>
            <person name="Couturier M."/>
            <person name="Navarro D."/>
            <person name="Chevret D."/>
            <person name="Henrissat B."/>
            <person name="Piumi F."/>
            <person name="Ruiz-Duenas F.J."/>
            <person name="Martinez A.T."/>
            <person name="Grigoriev I.V."/>
            <person name="Riley R."/>
            <person name="Lipzen A."/>
            <person name="Berrin J.G."/>
            <person name="Master E.R."/>
            <person name="Rosso M.N."/>
        </authorList>
    </citation>
    <scope>NUCLEOTIDE SEQUENCE [LARGE SCALE GENOMIC DNA]</scope>
    <source>
        <strain evidence="3 4">BRFM310</strain>
    </source>
</reference>
<keyword evidence="1" id="KW-0812">Transmembrane</keyword>
<dbReference type="Pfam" id="PF20153">
    <property type="entry name" value="DUF6535"/>
    <property type="match status" value="1"/>
</dbReference>
<evidence type="ECO:0000256" key="1">
    <source>
        <dbReference type="SAM" id="Phobius"/>
    </source>
</evidence>
<evidence type="ECO:0000313" key="3">
    <source>
        <dbReference type="EMBL" id="OSD08781.1"/>
    </source>
</evidence>
<feature type="domain" description="DUF6535" evidence="2">
    <location>
        <begin position="26"/>
        <end position="209"/>
    </location>
</feature>
<feature type="transmembrane region" description="Helical" evidence="1">
    <location>
        <begin position="129"/>
        <end position="147"/>
    </location>
</feature>
<dbReference type="OrthoDB" id="3219854at2759"/>
<organism evidence="3 4">
    <name type="scientific">Trametes coccinea (strain BRFM310)</name>
    <name type="common">Pycnoporus coccineus</name>
    <dbReference type="NCBI Taxonomy" id="1353009"/>
    <lineage>
        <taxon>Eukaryota</taxon>
        <taxon>Fungi</taxon>
        <taxon>Dikarya</taxon>
        <taxon>Basidiomycota</taxon>
        <taxon>Agaricomycotina</taxon>
        <taxon>Agaricomycetes</taxon>
        <taxon>Polyporales</taxon>
        <taxon>Polyporaceae</taxon>
        <taxon>Trametes</taxon>
    </lineage>
</organism>
<name>A0A1Y2J8I8_TRAC3</name>
<dbReference type="InterPro" id="IPR045338">
    <property type="entry name" value="DUF6535"/>
</dbReference>
<evidence type="ECO:0000259" key="2">
    <source>
        <dbReference type="Pfam" id="PF20153"/>
    </source>
</evidence>
<accession>A0A1Y2J8I8</accession>
<feature type="transmembrane region" description="Helical" evidence="1">
    <location>
        <begin position="184"/>
        <end position="208"/>
    </location>
</feature>
<sequence length="684" mass="76115">MNRAHTTYRSSRAEGDGPLWESSEAWAACAKALREYDEDMVQAWKEEIDTLLVFAGLFSAVLTAFNIESYKLLQQQPEDATVAILAQISAQLNSYATNANFANTTRPTSPASLAPPFETSALAVRLNTLWFSALVCSLLSASLGLLVKQWLREYLAGSSNVSRESIRIRQYRYEGLRRWRVPEIILFLPMLLQLSLVLFFIGLVDLLWSLHPVVATVVSVIAATGGVLGLTTSILPPLCPDCPYKSPQSWLLCILVQSFKGALSAIASRYYWHLQHSDHEGDLWASKLDLPTIVHNRVTGAFRAWLYRRSLGDRPYSSWKEREKAHVSRAAASLDDATLAGADRTFMDDAFLGGVVRPCMNDIEPHSALRCLERILLQRAPRVIYGLPYWEHAIDAGDKGAVTLMHLLLDLLHRLNQEPDDHDHEQDEARRQILMTMHRLVRSVPGQSSSLPSDSSTHILLGRTFDVLAGVIDREHERAPASPVIRERAFHLMLKLFPRFQAVGPTCILTFCTYSKRMREDNSPYRFMQACIMVIRASALLASAPPIVKGPSSAPAVAVEPSLRQTNSTESAYADEYVSVRPAVQALISDLEDFFSIPVSRAADCRPTMAMLAECAEAVLALAARDQLAISPGLVQALTDMFNFMRGVGRDSSEDSVEDHALTARQAIRLLRRVYGVELGWRPS</sequence>
<keyword evidence="4" id="KW-1185">Reference proteome</keyword>